<evidence type="ECO:0000313" key="1">
    <source>
        <dbReference type="EMBL" id="EEJ51291.1"/>
    </source>
</evidence>
<protein>
    <submittedName>
        <fullName evidence="1">Uncharacterized protein</fullName>
    </submittedName>
</protein>
<proteinExistence type="predicted"/>
<organism evidence="1 2">
    <name type="scientific">Oribacterium sinus F0268</name>
    <dbReference type="NCBI Taxonomy" id="585501"/>
    <lineage>
        <taxon>Bacteria</taxon>
        <taxon>Bacillati</taxon>
        <taxon>Bacillota</taxon>
        <taxon>Clostridia</taxon>
        <taxon>Lachnospirales</taxon>
        <taxon>Lachnospiraceae</taxon>
        <taxon>Oribacterium</taxon>
    </lineage>
</organism>
<dbReference type="RefSeq" id="WP_007156583.1">
    <property type="nucleotide sequence ID" value="NZ_GG668534.1"/>
</dbReference>
<dbReference type="HOGENOM" id="CLU_2992310_0_0_9"/>
<accession>C2KY68</accession>
<reference evidence="1 2" key="1">
    <citation type="submission" date="2009-04" db="EMBL/GenBank/DDBJ databases">
        <authorList>
            <person name="Qin X."/>
            <person name="Bachman B."/>
            <person name="Battles P."/>
            <person name="Bell A."/>
            <person name="Bess C."/>
            <person name="Bickham C."/>
            <person name="Chaboub L."/>
            <person name="Chen D."/>
            <person name="Coyle M."/>
            <person name="Deiros D.R."/>
            <person name="Dinh H."/>
            <person name="Forbes L."/>
            <person name="Fowler G."/>
            <person name="Francisco L."/>
            <person name="Fu Q."/>
            <person name="Gubbala S."/>
            <person name="Hale W."/>
            <person name="Han Y."/>
            <person name="Hemphill L."/>
            <person name="Highlander S.K."/>
            <person name="Hirani K."/>
            <person name="Hogues M."/>
            <person name="Jackson L."/>
            <person name="Jakkamsetti A."/>
            <person name="Javaid M."/>
            <person name="Jiang H."/>
            <person name="Korchina V."/>
            <person name="Kovar C."/>
            <person name="Lara F."/>
            <person name="Lee S."/>
            <person name="Mata R."/>
            <person name="Mathew T."/>
            <person name="Moen C."/>
            <person name="Morales K."/>
            <person name="Munidasa M."/>
            <person name="Nazareth L."/>
            <person name="Ngo R."/>
            <person name="Nguyen L."/>
            <person name="Okwuonu G."/>
            <person name="Ongeri F."/>
            <person name="Patil S."/>
            <person name="Petrosino J."/>
            <person name="Pham C."/>
            <person name="Pham P."/>
            <person name="Pu L.-L."/>
            <person name="Puazo M."/>
            <person name="Raj R."/>
            <person name="Reid J."/>
            <person name="Rouhana J."/>
            <person name="Saada N."/>
            <person name="Shang Y."/>
            <person name="Simmons D."/>
            <person name="Thornton R."/>
            <person name="Warren J."/>
            <person name="Weissenberger G."/>
            <person name="Zhang J."/>
            <person name="Zhang L."/>
            <person name="Zhou C."/>
            <person name="Zhu D."/>
            <person name="Muzny D."/>
            <person name="Worley K."/>
            <person name="Gibbs R."/>
        </authorList>
    </citation>
    <scope>NUCLEOTIDE SEQUENCE [LARGE SCALE GENOMIC DNA]</scope>
    <source>
        <strain evidence="1 2">F0268</strain>
    </source>
</reference>
<dbReference type="InParanoid" id="C2KY68"/>
<dbReference type="STRING" id="585501.HMPREF6123_1437"/>
<keyword evidence="2" id="KW-1185">Reference proteome</keyword>
<dbReference type="Proteomes" id="UP000004121">
    <property type="component" value="Unassembled WGS sequence"/>
</dbReference>
<gene>
    <name evidence="1" type="ORF">HMPREF6123_1437</name>
</gene>
<dbReference type="AlphaFoldDB" id="C2KY68"/>
<comment type="caution">
    <text evidence="1">The sequence shown here is derived from an EMBL/GenBank/DDBJ whole genome shotgun (WGS) entry which is preliminary data.</text>
</comment>
<evidence type="ECO:0000313" key="2">
    <source>
        <dbReference type="Proteomes" id="UP000004121"/>
    </source>
</evidence>
<sequence length="57" mass="6691">MNTQAGCEQDNGLTLLKTVRKDEECLIYKYIFKRKEGKIWKIKISILCKLNGRKSRS</sequence>
<dbReference type="EMBL" id="ACKX01000146">
    <property type="protein sequence ID" value="EEJ51291.1"/>
    <property type="molecule type" value="Genomic_DNA"/>
</dbReference>
<name>C2KY68_9FIRM</name>